<evidence type="ECO:0000313" key="1">
    <source>
        <dbReference type="EMBL" id="ABM61581.1"/>
    </source>
</evidence>
<keyword evidence="1" id="KW-0808">Transferase</keyword>
<keyword evidence="1" id="KW-0418">Kinase</keyword>
<reference evidence="1 2" key="2">
    <citation type="journal article" date="2013" name="Stand. Genomic Sci.">
        <title>Complete genome sequence of Halorhodospira halophila SL1.</title>
        <authorList>
            <person name="Challacombe J.F."/>
            <person name="Majid S."/>
            <person name="Deole R."/>
            <person name="Brettin T.S."/>
            <person name="Bruce D."/>
            <person name="Delano S.F."/>
            <person name="Detter J.C."/>
            <person name="Gleasner C.D."/>
            <person name="Han C.S."/>
            <person name="Misra M."/>
            <person name="Reitenga K.G."/>
            <person name="Mikhailova N."/>
            <person name="Woyke T."/>
            <person name="Pitluck S."/>
            <person name="Nolan M."/>
            <person name="Land M.L."/>
            <person name="Saunders E."/>
            <person name="Tapia R."/>
            <person name="Lapidus A."/>
            <person name="Ivanova N."/>
            <person name="Hoff W.D."/>
        </authorList>
    </citation>
    <scope>NUCLEOTIDE SEQUENCE [LARGE SCALE GENOMIC DNA]</scope>
    <source>
        <strain evidence="2">DSM 244 / SL1</strain>
    </source>
</reference>
<keyword evidence="1" id="KW-0723">Serine/threonine-protein kinase</keyword>
<dbReference type="KEGG" id="hha:Hhal_0805"/>
<dbReference type="Proteomes" id="UP000000647">
    <property type="component" value="Chromosome"/>
</dbReference>
<dbReference type="SUPFAM" id="SSF56112">
    <property type="entry name" value="Protein kinase-like (PK-like)"/>
    <property type="match status" value="1"/>
</dbReference>
<dbReference type="HOGENOM" id="CLU_982679_0_0_6"/>
<dbReference type="InterPro" id="IPR011009">
    <property type="entry name" value="Kinase-like_dom_sf"/>
</dbReference>
<proteinExistence type="predicted"/>
<reference evidence="2" key="1">
    <citation type="submission" date="2006-12" db="EMBL/GenBank/DDBJ databases">
        <title>Complete sequence of Halorhodospira halophila SL1.</title>
        <authorList>
            <consortium name="US DOE Joint Genome Institute"/>
            <person name="Copeland A."/>
            <person name="Lucas S."/>
            <person name="Lapidus A."/>
            <person name="Barry K."/>
            <person name="Detter J.C."/>
            <person name="Glavina del Rio T."/>
            <person name="Hammon N."/>
            <person name="Israni S."/>
            <person name="Dalin E."/>
            <person name="Tice H."/>
            <person name="Pitluck S."/>
            <person name="Saunders E."/>
            <person name="Brettin T."/>
            <person name="Bruce D."/>
            <person name="Han C."/>
            <person name="Tapia R."/>
            <person name="Schmutz J."/>
            <person name="Larimer F."/>
            <person name="Land M."/>
            <person name="Hauser L."/>
            <person name="Kyrpides N."/>
            <person name="Mikhailova N."/>
            <person name="Hoff W."/>
            <person name="Richardson P."/>
        </authorList>
    </citation>
    <scope>NUCLEOTIDE SEQUENCE [LARGE SCALE GENOMIC DNA]</scope>
    <source>
        <strain evidence="2">DSM 244 / SL1</strain>
    </source>
</reference>
<dbReference type="AlphaFoldDB" id="A1WV69"/>
<dbReference type="EMBL" id="CP000544">
    <property type="protein sequence ID" value="ABM61581.1"/>
    <property type="molecule type" value="Genomic_DNA"/>
</dbReference>
<protein>
    <submittedName>
        <fullName evidence="1">Mn2+-dependent serine/threonine protein kinase</fullName>
    </submittedName>
</protein>
<gene>
    <name evidence="1" type="ordered locus">Hhal_0805</name>
</gene>
<evidence type="ECO:0000313" key="2">
    <source>
        <dbReference type="Proteomes" id="UP000000647"/>
    </source>
</evidence>
<dbReference type="eggNOG" id="COG3642">
    <property type="taxonomic scope" value="Bacteria"/>
</dbReference>
<keyword evidence="2" id="KW-1185">Reference proteome</keyword>
<organism evidence="1 2">
    <name type="scientific">Halorhodospira halophila (strain DSM 244 / SL1)</name>
    <name type="common">Ectothiorhodospira halophila (strain DSM 244 / SL1)</name>
    <dbReference type="NCBI Taxonomy" id="349124"/>
    <lineage>
        <taxon>Bacteria</taxon>
        <taxon>Pseudomonadati</taxon>
        <taxon>Pseudomonadota</taxon>
        <taxon>Gammaproteobacteria</taxon>
        <taxon>Chromatiales</taxon>
        <taxon>Ectothiorhodospiraceae</taxon>
        <taxon>Halorhodospira</taxon>
    </lineage>
</organism>
<sequence>MNQSTVSAVAPPEVLPPVPLALQEQIEGLAGQARKPVLELEQDGRKLVVKFPDDKGRSWIKSQAMRMSASTMAGERLPLEPFQMAAPGPRVLFEAGRLDALRRAGAPVPRLVGVKANRYLVMEAAGTPLERQLRRATEPRAACGDQVVAAAELLGSLHAQGHWHGAPRIRNVLVDEAGAIHLIDFEEDLRAVPAEVCAANDIVKFLSSLVILRGKKHPPQVSLAEEALVAYLQTAGGAQARGCLERYQSRSRRIQGVMAGVARWVGGDARRIAALGQALRGGLERTAD</sequence>
<dbReference type="OrthoDB" id="5781459at2"/>
<dbReference type="RefSeq" id="WP_011813604.1">
    <property type="nucleotide sequence ID" value="NC_008789.1"/>
</dbReference>
<dbReference type="STRING" id="349124.Hhal_0805"/>
<dbReference type="GO" id="GO:0004674">
    <property type="term" value="F:protein serine/threonine kinase activity"/>
    <property type="evidence" value="ECO:0007669"/>
    <property type="project" value="UniProtKB-KW"/>
</dbReference>
<name>A1WV69_HALHL</name>
<accession>A1WV69</accession>